<protein>
    <recommendedName>
        <fullName evidence="1">HTH LytTR-type domain-containing protein</fullName>
    </recommendedName>
</protein>
<dbReference type="AlphaFoldDB" id="A0A2C6MB37"/>
<dbReference type="EMBL" id="AWQQ01000157">
    <property type="protein sequence ID" value="PHJ36705.1"/>
    <property type="molecule type" value="Genomic_DNA"/>
</dbReference>
<dbReference type="PROSITE" id="PS50930">
    <property type="entry name" value="HTH_LYTTR"/>
    <property type="match status" value="1"/>
</dbReference>
<dbReference type="InterPro" id="IPR046947">
    <property type="entry name" value="LytR-like"/>
</dbReference>
<feature type="domain" description="HTH LytTR-type" evidence="1">
    <location>
        <begin position="54"/>
        <end position="157"/>
    </location>
</feature>
<sequence length="159" mass="18334">MITYTKGDTKMSLLGMLGRKNSHRPKALLTTKTASNTVFRGIETTDIFERKRIFKEDNKLVYLELKDIIFVTRENRQTAIYHTGGKVIIKSSLSDVEQQLGGYPFYRSHAGFIVNLNMVKEIIPTGRNSYEVVFADTDKKALMTREKVRELEKLINSRR</sequence>
<dbReference type="Pfam" id="PF04397">
    <property type="entry name" value="LytTR"/>
    <property type="match status" value="1"/>
</dbReference>
<evidence type="ECO:0000313" key="3">
    <source>
        <dbReference type="Proteomes" id="UP000222564"/>
    </source>
</evidence>
<comment type="caution">
    <text evidence="2">The sequence shown here is derived from an EMBL/GenBank/DDBJ whole genome shotgun (WGS) entry which is preliminary data.</text>
</comment>
<organism evidence="2 3">
    <name type="scientific">Desulforamulus profundi</name>
    <dbReference type="NCBI Taxonomy" id="1383067"/>
    <lineage>
        <taxon>Bacteria</taxon>
        <taxon>Bacillati</taxon>
        <taxon>Bacillota</taxon>
        <taxon>Clostridia</taxon>
        <taxon>Eubacteriales</taxon>
        <taxon>Peptococcaceae</taxon>
        <taxon>Desulforamulus</taxon>
    </lineage>
</organism>
<dbReference type="GO" id="GO:0003677">
    <property type="term" value="F:DNA binding"/>
    <property type="evidence" value="ECO:0007669"/>
    <property type="project" value="InterPro"/>
</dbReference>
<dbReference type="Proteomes" id="UP000222564">
    <property type="component" value="Unassembled WGS sequence"/>
</dbReference>
<name>A0A2C6MB37_9FIRM</name>
<dbReference type="OrthoDB" id="9809318at2"/>
<reference evidence="2 3" key="1">
    <citation type="submission" date="2013-09" db="EMBL/GenBank/DDBJ databases">
        <title>Biodegradation of hydrocarbons in the deep terrestrial subsurface : characterization of a microbial consortium composed of two Desulfotomaculum species originating from a deep geological formation.</title>
        <authorList>
            <person name="Aullo T."/>
            <person name="Berlendis S."/>
            <person name="Lascourreges J.-F."/>
            <person name="Dessort D."/>
            <person name="Saint-Laurent S."/>
            <person name="Schraauwers B."/>
            <person name="Mas J."/>
            <person name="Magot M."/>
            <person name="Ranchou-Peyruse A."/>
        </authorList>
    </citation>
    <scope>NUCLEOTIDE SEQUENCE [LARGE SCALE GENOMIC DNA]</scope>
    <source>
        <strain evidence="2 3">Bs107</strain>
    </source>
</reference>
<accession>A0A2C6MB37</accession>
<gene>
    <name evidence="2" type="ORF">P378_20705</name>
</gene>
<evidence type="ECO:0000313" key="2">
    <source>
        <dbReference type="EMBL" id="PHJ36705.1"/>
    </source>
</evidence>
<proteinExistence type="predicted"/>
<dbReference type="GO" id="GO:0000156">
    <property type="term" value="F:phosphorelay response regulator activity"/>
    <property type="evidence" value="ECO:0007669"/>
    <property type="project" value="InterPro"/>
</dbReference>
<dbReference type="SMART" id="SM00850">
    <property type="entry name" value="LytTR"/>
    <property type="match status" value="1"/>
</dbReference>
<evidence type="ECO:0000259" key="1">
    <source>
        <dbReference type="PROSITE" id="PS50930"/>
    </source>
</evidence>
<dbReference type="RefSeq" id="WP_099084240.1">
    <property type="nucleotide sequence ID" value="NZ_AWQQ01000157.1"/>
</dbReference>
<dbReference type="PANTHER" id="PTHR37299:SF1">
    <property type="entry name" value="STAGE 0 SPORULATION PROTEIN A HOMOLOG"/>
    <property type="match status" value="1"/>
</dbReference>
<dbReference type="InterPro" id="IPR007492">
    <property type="entry name" value="LytTR_DNA-bd_dom"/>
</dbReference>
<dbReference type="Gene3D" id="2.40.50.1020">
    <property type="entry name" value="LytTr DNA-binding domain"/>
    <property type="match status" value="1"/>
</dbReference>
<dbReference type="PANTHER" id="PTHR37299">
    <property type="entry name" value="TRANSCRIPTIONAL REGULATOR-RELATED"/>
    <property type="match status" value="1"/>
</dbReference>
<keyword evidence="3" id="KW-1185">Reference proteome</keyword>